<dbReference type="PANTHER" id="PTHR46017:SF1">
    <property type="entry name" value="ALPHA-MANNOSIDASE 2C1"/>
    <property type="match status" value="1"/>
</dbReference>
<keyword evidence="5" id="KW-0175">Coiled coil</keyword>
<dbReference type="InterPro" id="IPR011330">
    <property type="entry name" value="Glyco_hydro/deAcase_b/a-brl"/>
</dbReference>
<dbReference type="SMART" id="SM00872">
    <property type="entry name" value="Alpha-mann_mid"/>
    <property type="match status" value="1"/>
</dbReference>
<feature type="coiled-coil region" evidence="5">
    <location>
        <begin position="598"/>
        <end position="629"/>
    </location>
</feature>
<proteinExistence type="inferred from homology"/>
<gene>
    <name evidence="7" type="ORF">IX53_05610</name>
</gene>
<keyword evidence="3" id="KW-0378">Hydrolase</keyword>
<evidence type="ECO:0000259" key="6">
    <source>
        <dbReference type="SMART" id="SM00872"/>
    </source>
</evidence>
<dbReference type="KEGG" id="kpf:IX53_05610"/>
<dbReference type="Pfam" id="PF07748">
    <property type="entry name" value="Glyco_hydro_38C"/>
    <property type="match status" value="1"/>
</dbReference>
<dbReference type="GO" id="GO:0004559">
    <property type="term" value="F:alpha-mannosidase activity"/>
    <property type="evidence" value="ECO:0007669"/>
    <property type="project" value="InterPro"/>
</dbReference>
<dbReference type="InterPro" id="IPR041147">
    <property type="entry name" value="GH38_C"/>
</dbReference>
<dbReference type="FunFam" id="2.70.98.30:FF:000010">
    <property type="entry name" value="Cytosolic alpha-mannosidase"/>
    <property type="match status" value="1"/>
</dbReference>
<dbReference type="STRING" id="1330330.IX53_05610"/>
<keyword evidence="8" id="KW-1185">Reference proteome</keyword>
<dbReference type="Pfam" id="PF01074">
    <property type="entry name" value="Glyco_hydro_38N"/>
    <property type="match status" value="1"/>
</dbReference>
<dbReference type="GO" id="GO:0030246">
    <property type="term" value="F:carbohydrate binding"/>
    <property type="evidence" value="ECO:0007669"/>
    <property type="project" value="InterPro"/>
</dbReference>
<evidence type="ECO:0000256" key="5">
    <source>
        <dbReference type="SAM" id="Coils"/>
    </source>
</evidence>
<dbReference type="OrthoDB" id="9772207at2"/>
<dbReference type="SUPFAM" id="SSF74650">
    <property type="entry name" value="Galactose mutarotase-like"/>
    <property type="match status" value="1"/>
</dbReference>
<reference evidence="7 8" key="1">
    <citation type="submission" date="2015-04" db="EMBL/GenBank/DDBJ databases">
        <title>Complete Genome Sequence of Kosmotoga pacifica SLHLJ1.</title>
        <authorList>
            <person name="Jiang L.J."/>
            <person name="Shao Z.Z."/>
            <person name="Jebbar M."/>
        </authorList>
    </citation>
    <scope>NUCLEOTIDE SEQUENCE [LARGE SCALE GENOMIC DNA]</scope>
    <source>
        <strain evidence="7 8">SLHLJ1</strain>
    </source>
</reference>
<dbReference type="InterPro" id="IPR015341">
    <property type="entry name" value="Glyco_hydro_38_cen"/>
</dbReference>
<dbReference type="FunFam" id="1.20.1270.50:FF:000004">
    <property type="entry name" value="alpha-mannosidase 2C1 isoform X1"/>
    <property type="match status" value="1"/>
</dbReference>
<protein>
    <recommendedName>
        <fullName evidence="6">Glycoside hydrolase family 38 central domain-containing protein</fullName>
    </recommendedName>
</protein>
<name>A0A0G2Z744_9BACT</name>
<dbReference type="GO" id="GO:0046872">
    <property type="term" value="F:metal ion binding"/>
    <property type="evidence" value="ECO:0007669"/>
    <property type="project" value="UniProtKB-KW"/>
</dbReference>
<dbReference type="PATRIC" id="fig|1330330.3.peg.1131"/>
<dbReference type="Gene3D" id="1.20.1270.50">
    <property type="entry name" value="Glycoside hydrolase family 38, central domain"/>
    <property type="match status" value="1"/>
</dbReference>
<dbReference type="FunFam" id="3.20.110.10:FF:000002">
    <property type="entry name" value="alpha-mannosidase 2C1 isoform X1"/>
    <property type="match status" value="1"/>
</dbReference>
<dbReference type="SUPFAM" id="SSF88713">
    <property type="entry name" value="Glycoside hydrolase/deacetylase"/>
    <property type="match status" value="1"/>
</dbReference>
<dbReference type="Pfam" id="PF09261">
    <property type="entry name" value="Alpha-mann_mid"/>
    <property type="match status" value="1"/>
</dbReference>
<dbReference type="Gene3D" id="2.70.98.30">
    <property type="entry name" value="Golgi alpha-mannosidase II, domain 4"/>
    <property type="match status" value="1"/>
</dbReference>
<dbReference type="PANTHER" id="PTHR46017">
    <property type="entry name" value="ALPHA-MANNOSIDASE 2C1"/>
    <property type="match status" value="1"/>
</dbReference>
<comment type="similarity">
    <text evidence="1">Belongs to the glycosyl hydrolase 38 family.</text>
</comment>
<evidence type="ECO:0000256" key="4">
    <source>
        <dbReference type="ARBA" id="ARBA00023295"/>
    </source>
</evidence>
<accession>A0A0G2Z744</accession>
<dbReference type="Gene3D" id="3.20.110.10">
    <property type="entry name" value="Glycoside hydrolase 38, N terminal domain"/>
    <property type="match status" value="1"/>
</dbReference>
<dbReference type="SUPFAM" id="SSF88688">
    <property type="entry name" value="Families 57/38 glycoside transferase middle domain"/>
    <property type="match status" value="1"/>
</dbReference>
<evidence type="ECO:0000256" key="1">
    <source>
        <dbReference type="ARBA" id="ARBA00009792"/>
    </source>
</evidence>
<organism evidence="7 8">
    <name type="scientific">Kosmotoga pacifica</name>
    <dbReference type="NCBI Taxonomy" id="1330330"/>
    <lineage>
        <taxon>Bacteria</taxon>
        <taxon>Thermotogati</taxon>
        <taxon>Thermotogota</taxon>
        <taxon>Thermotogae</taxon>
        <taxon>Kosmotogales</taxon>
        <taxon>Kosmotogaceae</taxon>
        <taxon>Kosmotoga</taxon>
    </lineage>
</organism>
<dbReference type="Pfam" id="PF17677">
    <property type="entry name" value="Glyco_hydro38C2"/>
    <property type="match status" value="1"/>
</dbReference>
<dbReference type="InterPro" id="IPR000602">
    <property type="entry name" value="Glyco_hydro_38_N"/>
</dbReference>
<dbReference type="InterPro" id="IPR037094">
    <property type="entry name" value="Glyco_hydro_38_cen_sf"/>
</dbReference>
<dbReference type="GO" id="GO:0009313">
    <property type="term" value="P:oligosaccharide catabolic process"/>
    <property type="evidence" value="ECO:0007669"/>
    <property type="project" value="TreeGrafter"/>
</dbReference>
<evidence type="ECO:0000256" key="2">
    <source>
        <dbReference type="ARBA" id="ARBA00022723"/>
    </source>
</evidence>
<evidence type="ECO:0000313" key="8">
    <source>
        <dbReference type="Proteomes" id="UP000035159"/>
    </source>
</evidence>
<evidence type="ECO:0000256" key="3">
    <source>
        <dbReference type="ARBA" id="ARBA00022801"/>
    </source>
</evidence>
<dbReference type="InterPro" id="IPR027291">
    <property type="entry name" value="Glyco_hydro_38_N_sf"/>
</dbReference>
<dbReference type="InterPro" id="IPR011682">
    <property type="entry name" value="Glyco_hydro_38_C"/>
</dbReference>
<keyword evidence="2" id="KW-0479">Metal-binding</keyword>
<keyword evidence="4" id="KW-0326">Glycosidase</keyword>
<evidence type="ECO:0000313" key="7">
    <source>
        <dbReference type="EMBL" id="AKI97382.1"/>
    </source>
</evidence>
<dbReference type="CDD" id="cd10789">
    <property type="entry name" value="GH38N_AMII_ER_cytosolic"/>
    <property type="match status" value="1"/>
</dbReference>
<dbReference type="AlphaFoldDB" id="A0A0G2Z744"/>
<dbReference type="GO" id="GO:0006013">
    <property type="term" value="P:mannose metabolic process"/>
    <property type="evidence" value="ECO:0007669"/>
    <property type="project" value="InterPro"/>
</dbReference>
<sequence>MYASVKELYARFNRILGEIIPYRIKKREKLDNWLFVRSESDVPPEEGGIKINAGFKWPPEPFPVWFVKKMEFPQVKAEESLLLEVWTGGESLLLIDGKAYGEINEYHRSVDLSEFADGKKHTIAIQTVPKGLFGTSVFEPVFEGGLLLTIDVGIDASITAFRIAMEVLKNTKNPLLVEKLAMFLDEAFSNVQIPRDSQSYFMAAKGNPALYPEVSKIWAPEKFEASSGNLLSVDQRESIIKGAERLKKRLEELKGLIPPIGKLIISGQSHIDYAWLWPIEETKRKIRRTFANSVRLARKYRNFIYAQSSAQMYKDIKEKDPELYNEIKELVRKGQWIPIGGMWVESDCNVPGAESLIRQFLLGQRFFMREFGIKSRTAWLPDVFGFSWILPQILKNAGIEYFFTIKLNWNEKNKMPSDLFRWRGIDGSEVIYHSFDNPNGNYNGHLEPFDIIQTWENYKDKATHPVSLFTFGFGDGGGGPTDEMLENYNILHDFPGLPKLEMKPPQEYFEEVSGKADKLPVWDNELYFELHRGTLTSQSRTKKLHKKGEDLLYDVELLSRLAFDDNEYPSQEISRAWEVLLHNEFHDILPGSSIAEVYRDAEAELSKMLEDLVALKERALKRLIEYSENRITVINTGTYPKKLIFNANLGGKVLKRSDGEILKPQKTQDGQWLYCAEKNIAPFSIESLEILDETAEVEMPIKESNILENEFLRVTVHEDGSLSIYDKEFNREVFKGEGNQLWLYNDVPAYWDAWDVDYHHKIYGKRLKANSIEKVEIGEIRSTIRVTYNFESSRITQNISLLKDSRRVDVHTQVDWHHRRSLLKALFPVNVLSRSARYDLSAGYIERPTHRNTDFEKARFEVPAHRWMDISERDYGTSILNDGKYGHSCHDNVMELTLLRSPVFPHFFGDEGKHSFTYAIYPHPGSDLLDVVKEAEALNRALLVIPGKPSTTGRFLTIDADTLKLLALKRAEDGGTVVRVAEVLGSRGKAHIKLSGKFKEVWLASILEEPLQKLEIVDSTVEIEYDPFKIYTFLLK</sequence>
<dbReference type="InterPro" id="IPR011013">
    <property type="entry name" value="Gal_mutarotase_sf_dom"/>
</dbReference>
<dbReference type="RefSeq" id="WP_047754516.1">
    <property type="nucleotide sequence ID" value="NZ_CAJUHA010000015.1"/>
</dbReference>
<feature type="domain" description="Glycoside hydrolase family 38 central" evidence="6">
    <location>
        <begin position="529"/>
        <end position="605"/>
    </location>
</feature>
<dbReference type="EMBL" id="CP011232">
    <property type="protein sequence ID" value="AKI97382.1"/>
    <property type="molecule type" value="Genomic_DNA"/>
</dbReference>
<dbReference type="InterPro" id="IPR028995">
    <property type="entry name" value="Glyco_hydro_57/38_cen_sf"/>
</dbReference>
<dbReference type="Proteomes" id="UP000035159">
    <property type="component" value="Chromosome"/>
</dbReference>